<dbReference type="GO" id="GO:0003688">
    <property type="term" value="F:DNA replication origin binding"/>
    <property type="evidence" value="ECO:0007669"/>
    <property type="project" value="TreeGrafter"/>
</dbReference>
<feature type="compositionally biased region" description="Basic residues" evidence="1">
    <location>
        <begin position="866"/>
        <end position="877"/>
    </location>
</feature>
<dbReference type="GO" id="GO:0003697">
    <property type="term" value="F:single-stranded DNA binding"/>
    <property type="evidence" value="ECO:0007669"/>
    <property type="project" value="TreeGrafter"/>
</dbReference>
<feature type="region of interest" description="Disordered" evidence="1">
    <location>
        <begin position="161"/>
        <end position="234"/>
    </location>
</feature>
<evidence type="ECO:0000313" key="4">
    <source>
        <dbReference type="EMBL" id="KAK3255602.1"/>
    </source>
</evidence>
<dbReference type="GO" id="GO:0003887">
    <property type="term" value="F:DNA-directed DNA polymerase activity"/>
    <property type="evidence" value="ECO:0007669"/>
    <property type="project" value="TreeGrafter"/>
</dbReference>
<dbReference type="GO" id="GO:0006272">
    <property type="term" value="P:leading strand elongation"/>
    <property type="evidence" value="ECO:0007669"/>
    <property type="project" value="TreeGrafter"/>
</dbReference>
<organism evidence="4 5">
    <name type="scientific">Cymbomonas tetramitiformis</name>
    <dbReference type="NCBI Taxonomy" id="36881"/>
    <lineage>
        <taxon>Eukaryota</taxon>
        <taxon>Viridiplantae</taxon>
        <taxon>Chlorophyta</taxon>
        <taxon>Pyramimonadophyceae</taxon>
        <taxon>Pyramimonadales</taxon>
        <taxon>Pyramimonadaceae</taxon>
        <taxon>Cymbomonas</taxon>
    </lineage>
</organism>
<dbReference type="GO" id="GO:0005658">
    <property type="term" value="C:alpha DNA polymerase:primase complex"/>
    <property type="evidence" value="ECO:0007669"/>
    <property type="project" value="TreeGrafter"/>
</dbReference>
<reference evidence="4 5" key="1">
    <citation type="journal article" date="2015" name="Genome Biol. Evol.">
        <title>Comparative Genomics of a Bacterivorous Green Alga Reveals Evolutionary Causalities and Consequences of Phago-Mixotrophic Mode of Nutrition.</title>
        <authorList>
            <person name="Burns J.A."/>
            <person name="Paasch A."/>
            <person name="Narechania A."/>
            <person name="Kim E."/>
        </authorList>
    </citation>
    <scope>NUCLEOTIDE SEQUENCE [LARGE SCALE GENOMIC DNA]</scope>
    <source>
        <strain evidence="4 5">PLY_AMNH</strain>
    </source>
</reference>
<evidence type="ECO:0000259" key="2">
    <source>
        <dbReference type="Pfam" id="PF03104"/>
    </source>
</evidence>
<dbReference type="AlphaFoldDB" id="A0AAE0KP66"/>
<dbReference type="CDD" id="cd05776">
    <property type="entry name" value="DNA_polB_alpha_exo"/>
    <property type="match status" value="1"/>
</dbReference>
<name>A0AAE0KP66_9CHLO</name>
<comment type="caution">
    <text evidence="4">The sequence shown here is derived from an EMBL/GenBank/DDBJ whole genome shotgun (WGS) entry which is preliminary data.</text>
</comment>
<feature type="compositionally biased region" description="Basic and acidic residues" evidence="1">
    <location>
        <begin position="166"/>
        <end position="175"/>
    </location>
</feature>
<feature type="domain" description="DNA polymerase alpha catalytic subunit N-terminal" evidence="3">
    <location>
        <begin position="19"/>
        <end position="82"/>
    </location>
</feature>
<dbReference type="Proteomes" id="UP001190700">
    <property type="component" value="Unassembled WGS sequence"/>
</dbReference>
<evidence type="ECO:0000259" key="3">
    <source>
        <dbReference type="Pfam" id="PF12254"/>
    </source>
</evidence>
<feature type="region of interest" description="Disordered" evidence="1">
    <location>
        <begin position="855"/>
        <end position="891"/>
    </location>
</feature>
<feature type="region of interest" description="Disordered" evidence="1">
    <location>
        <begin position="273"/>
        <end position="300"/>
    </location>
</feature>
<dbReference type="Gene3D" id="3.30.70.2820">
    <property type="match status" value="1"/>
</dbReference>
<dbReference type="Pfam" id="PF12254">
    <property type="entry name" value="DNA_pol_alpha_N"/>
    <property type="match status" value="1"/>
</dbReference>
<dbReference type="Pfam" id="PF03104">
    <property type="entry name" value="DNA_pol_B_exo1"/>
    <property type="match status" value="1"/>
</dbReference>
<dbReference type="NCBIfam" id="TIGR00592">
    <property type="entry name" value="pol2"/>
    <property type="match status" value="1"/>
</dbReference>
<feature type="region of interest" description="Disordered" evidence="1">
    <location>
        <begin position="59"/>
        <end position="126"/>
    </location>
</feature>
<dbReference type="EMBL" id="LGRX02022453">
    <property type="protein sequence ID" value="KAK3255602.1"/>
    <property type="molecule type" value="Genomic_DNA"/>
</dbReference>
<accession>A0AAE0KP66</accession>
<evidence type="ECO:0008006" key="6">
    <source>
        <dbReference type="Google" id="ProtNLM"/>
    </source>
</evidence>
<dbReference type="InterPro" id="IPR012337">
    <property type="entry name" value="RNaseH-like_sf"/>
</dbReference>
<gene>
    <name evidence="4" type="ORF">CYMTET_35225</name>
</gene>
<proteinExistence type="predicted"/>
<protein>
    <recommendedName>
        <fullName evidence="6">DNA polymerase alpha catalytic subunit</fullName>
    </recommendedName>
</protein>
<dbReference type="Gene3D" id="2.40.50.730">
    <property type="match status" value="1"/>
</dbReference>
<dbReference type="PANTHER" id="PTHR45861">
    <property type="entry name" value="DNA POLYMERASE ALPHA CATALYTIC SUBUNIT"/>
    <property type="match status" value="1"/>
</dbReference>
<dbReference type="SUPFAM" id="SSF53098">
    <property type="entry name" value="Ribonuclease H-like"/>
    <property type="match status" value="1"/>
</dbReference>
<feature type="compositionally biased region" description="Low complexity" evidence="1">
    <location>
        <begin position="206"/>
        <end position="219"/>
    </location>
</feature>
<dbReference type="PANTHER" id="PTHR45861:SF1">
    <property type="entry name" value="DNA POLYMERASE ALPHA CATALYTIC SUBUNIT"/>
    <property type="match status" value="1"/>
</dbReference>
<dbReference type="InterPro" id="IPR036397">
    <property type="entry name" value="RNaseH_sf"/>
</dbReference>
<evidence type="ECO:0000313" key="5">
    <source>
        <dbReference type="Proteomes" id="UP001190700"/>
    </source>
</evidence>
<dbReference type="GO" id="GO:0003682">
    <property type="term" value="F:chromatin binding"/>
    <property type="evidence" value="ECO:0007669"/>
    <property type="project" value="TreeGrafter"/>
</dbReference>
<feature type="domain" description="DNA-directed DNA polymerase family B exonuclease" evidence="2">
    <location>
        <begin position="495"/>
        <end position="737"/>
    </location>
</feature>
<dbReference type="Gene3D" id="3.30.420.10">
    <property type="entry name" value="Ribonuclease H-like superfamily/Ribonuclease H"/>
    <property type="match status" value="1"/>
</dbReference>
<dbReference type="GO" id="GO:1902975">
    <property type="term" value="P:mitotic DNA replication initiation"/>
    <property type="evidence" value="ECO:0007669"/>
    <property type="project" value="TreeGrafter"/>
</dbReference>
<dbReference type="InterPro" id="IPR024647">
    <property type="entry name" value="DNA_pol_a_cat_su_N"/>
</dbReference>
<evidence type="ECO:0000256" key="1">
    <source>
        <dbReference type="SAM" id="MobiDB-lite"/>
    </source>
</evidence>
<keyword evidence="5" id="KW-1185">Reference proteome</keyword>
<feature type="compositionally biased region" description="Low complexity" evidence="1">
    <location>
        <begin position="282"/>
        <end position="292"/>
    </location>
</feature>
<sequence length="891" mass="96165">MERSRRNASRANKAKSSIEELKAFREKSRTDRYDTKDEEDVYDVVDEKEYRKLVEKRRDEGGAFVVNDDGIGYADMGEEEDWTAAPCEDGEKQEDDLTDKSRKRKGDAKEAAPAKAKKRPEIVPGAAQRMQTMFAKAKAGSVKRQPVADTCQADSLLEDILADLGPDDRDRDRLRRGGGVRPGEPTSSASRQPVPASGRFAPTLRSAPVAASVPSHAAADLMEEDAGPIAGSLEDDLPGGDAFADMETADEQPAVVDCPVATDTEACKLEVETEVPLEKPSEPAAAAVSEPSLKTPAGPPVNAPLSGCHAVWEAGAGEEEAPITSVPVSSSQGGLPLDEDGSVPFYYMEAFEDVASPGKAFLFGKMPVSGAAATYQSACCIVTDLERCVFAVPTAGTFEDSKVATLEEAAASGDAKSKALLMRHLQALAKDLKEEVRGLLLERGVTSFSMVPVKRAYAFERTDVSRAEQYVLKVRMPAASPLLPSDLQGRHFTALFGTQTSALEALLLKRKIMGPSWLCVRDAVVASSQMSWCKVEMTVSGHKTISHPQQQSDPPPVTVAALNLKTVINKGHNVNEVIAASVLWVQRVKVDGPMTREEWSNPKQLRHVTVVRKLDGTTFPPGWDEHVQQTNAKAGKGAVVLSSQSSERALLSFLLARLQQIDADILVGHNIGGFDLDVLLHRLQAIRTKMPNLNGGGGQFGGGAGAGALSCLAGRLLCDTYLSAREFVKEVSYSLTSLAKSQLMINRDELEASEIPERFMSGVGIQSVVTHAESDAWLSLVLMFHLSVIPLSRQLTCLTGSLWGKTLQGARALRIEFLLLHEFHARKFVVPDKLSFKERERISKTAAIAEDYEMGGGGMEGASGKKAGKVRAPKLRRPSQDSLACPPRHCT</sequence>
<dbReference type="GO" id="GO:0006273">
    <property type="term" value="P:lagging strand elongation"/>
    <property type="evidence" value="ECO:0007669"/>
    <property type="project" value="TreeGrafter"/>
</dbReference>
<dbReference type="InterPro" id="IPR006133">
    <property type="entry name" value="DNA-dir_DNA_pol_B_exonuc"/>
</dbReference>